<dbReference type="EMBL" id="JAAYEE010000217">
    <property type="protein sequence ID" value="NLW36158.1"/>
    <property type="molecule type" value="Genomic_DNA"/>
</dbReference>
<dbReference type="Gene3D" id="3.40.50.10880">
    <property type="entry name" value="Uncharacterised protein PF01937, DUF89, domain 3"/>
    <property type="match status" value="1"/>
</dbReference>
<reference evidence="2" key="2">
    <citation type="submission" date="2020-01" db="EMBL/GenBank/DDBJ databases">
        <authorList>
            <person name="Campanaro S."/>
        </authorList>
    </citation>
    <scope>NUCLEOTIDE SEQUENCE</scope>
    <source>
        <strain evidence="2">AS06rmzACSIP_7</strain>
    </source>
</reference>
<dbReference type="InterPro" id="IPR036075">
    <property type="entry name" value="ARMT-1-like_metal-bd_sf"/>
</dbReference>
<organism evidence="2 3">
    <name type="scientific">Syntrophorhabdus aromaticivorans</name>
    <dbReference type="NCBI Taxonomy" id="328301"/>
    <lineage>
        <taxon>Bacteria</taxon>
        <taxon>Pseudomonadati</taxon>
        <taxon>Thermodesulfobacteriota</taxon>
        <taxon>Syntrophorhabdia</taxon>
        <taxon>Syntrophorhabdales</taxon>
        <taxon>Syntrophorhabdaceae</taxon>
        <taxon>Syntrophorhabdus</taxon>
    </lineage>
</organism>
<proteinExistence type="predicted"/>
<comment type="caution">
    <text evidence="2">The sequence shown here is derived from an EMBL/GenBank/DDBJ whole genome shotgun (WGS) entry which is preliminary data.</text>
</comment>
<protein>
    <submittedName>
        <fullName evidence="2">DUF89 family protein</fullName>
    </submittedName>
</protein>
<dbReference type="InterPro" id="IPR002791">
    <property type="entry name" value="ARMT1-like_metal-bd"/>
</dbReference>
<feature type="domain" description="Damage-control phosphatase ARMT1-like metal-binding" evidence="1">
    <location>
        <begin position="7"/>
        <end position="284"/>
    </location>
</feature>
<dbReference type="AlphaFoldDB" id="A0A971M5B6"/>
<sequence>MLMEDDYCIPCILKMSAEIIRGVTKDEEQAHEFMGEIIEMKNLGRDKAKVTPSEIVRDIWVRMQEFCAVEDPLKDRRTEQNRKALNIYPFVKELLHESTDPILEALKFAIAGNSIDAMLDAKSGIDRKMISFLSGINPKAVEEFKKRLEKAGKIVYFTDNCGEIVFDRLLIETMRAEYDCRITVITRTVPVLNDATLEDALSVGLGEVASVMENGIKEPLPGTILSKVSPEVLAAVNEADLVISKGGANYETLTEEDGITGKTTYLFQAKCYPYCKAHNVPLGALIVYNN</sequence>
<accession>A0A971M5B6</accession>
<dbReference type="PIRSF" id="PIRSF006593">
    <property type="entry name" value="UCP006593"/>
    <property type="match status" value="1"/>
</dbReference>
<name>A0A971M5B6_9BACT</name>
<evidence type="ECO:0000259" key="1">
    <source>
        <dbReference type="Pfam" id="PF01937"/>
    </source>
</evidence>
<dbReference type="Gene3D" id="1.10.285.20">
    <property type="entry name" value="Uncharacterised protein PF01937, DUF89, domain 2"/>
    <property type="match status" value="1"/>
</dbReference>
<dbReference type="Proteomes" id="UP000777265">
    <property type="component" value="Unassembled WGS sequence"/>
</dbReference>
<gene>
    <name evidence="2" type="ORF">GXY80_11880</name>
</gene>
<evidence type="ECO:0000313" key="3">
    <source>
        <dbReference type="Proteomes" id="UP000777265"/>
    </source>
</evidence>
<reference evidence="2" key="1">
    <citation type="journal article" date="2020" name="Biotechnol. Biofuels">
        <title>New insights from the biogas microbiome by comprehensive genome-resolved metagenomics of nearly 1600 species originating from multiple anaerobic digesters.</title>
        <authorList>
            <person name="Campanaro S."/>
            <person name="Treu L."/>
            <person name="Rodriguez-R L.M."/>
            <person name="Kovalovszki A."/>
            <person name="Ziels R.M."/>
            <person name="Maus I."/>
            <person name="Zhu X."/>
            <person name="Kougias P.G."/>
            <person name="Basile A."/>
            <person name="Luo G."/>
            <person name="Schluter A."/>
            <person name="Konstantinidis K.T."/>
            <person name="Angelidaki I."/>
        </authorList>
    </citation>
    <scope>NUCLEOTIDE SEQUENCE</scope>
    <source>
        <strain evidence="2">AS06rmzACSIP_7</strain>
    </source>
</reference>
<evidence type="ECO:0000313" key="2">
    <source>
        <dbReference type="EMBL" id="NLW36158.1"/>
    </source>
</evidence>
<dbReference type="Pfam" id="PF01937">
    <property type="entry name" value="ARMT1-like_dom"/>
    <property type="match status" value="1"/>
</dbReference>
<dbReference type="InterPro" id="IPR014444">
    <property type="entry name" value="PH1575-like"/>
</dbReference>
<dbReference type="SUPFAM" id="SSF111321">
    <property type="entry name" value="AF1104-like"/>
    <property type="match status" value="1"/>
</dbReference>